<keyword evidence="2" id="KW-1185">Reference proteome</keyword>
<dbReference type="Proteomes" id="UP000887013">
    <property type="component" value="Unassembled WGS sequence"/>
</dbReference>
<dbReference type="EMBL" id="BMAW01020316">
    <property type="protein sequence ID" value="GFT67520.1"/>
    <property type="molecule type" value="Genomic_DNA"/>
</dbReference>
<dbReference type="PANTHER" id="PTHR46060">
    <property type="entry name" value="MARINER MOS1 TRANSPOSASE-LIKE PROTEIN"/>
    <property type="match status" value="1"/>
</dbReference>
<evidence type="ECO:0000313" key="2">
    <source>
        <dbReference type="Proteomes" id="UP000887013"/>
    </source>
</evidence>
<name>A0A8X6PJ35_NEPPI</name>
<gene>
    <name evidence="1" type="ORF">NPIL_127711</name>
</gene>
<comment type="caution">
    <text evidence="1">The sequence shown here is derived from an EMBL/GenBank/DDBJ whole genome shotgun (WGS) entry which is preliminary data.</text>
</comment>
<accession>A0A8X6PJ35</accession>
<proteinExistence type="predicted"/>
<dbReference type="InterPro" id="IPR036397">
    <property type="entry name" value="RNaseH_sf"/>
</dbReference>
<dbReference type="OrthoDB" id="6432034at2759"/>
<dbReference type="PANTHER" id="PTHR46060:SF3">
    <property type="entry name" value="PROTEIN GVQW3"/>
    <property type="match status" value="1"/>
</dbReference>
<evidence type="ECO:0000313" key="1">
    <source>
        <dbReference type="EMBL" id="GFT67520.1"/>
    </source>
</evidence>
<dbReference type="GO" id="GO:0003676">
    <property type="term" value="F:nucleic acid binding"/>
    <property type="evidence" value="ECO:0007669"/>
    <property type="project" value="InterPro"/>
</dbReference>
<dbReference type="InterPro" id="IPR052709">
    <property type="entry name" value="Transposase-MT_Hybrid"/>
</dbReference>
<dbReference type="AlphaFoldDB" id="A0A8X6PJ35"/>
<reference evidence="1" key="1">
    <citation type="submission" date="2020-08" db="EMBL/GenBank/DDBJ databases">
        <title>Multicomponent nature underlies the extraordinary mechanical properties of spider dragline silk.</title>
        <authorList>
            <person name="Kono N."/>
            <person name="Nakamura H."/>
            <person name="Mori M."/>
            <person name="Yoshida Y."/>
            <person name="Ohtoshi R."/>
            <person name="Malay A.D."/>
            <person name="Moran D.A.P."/>
            <person name="Tomita M."/>
            <person name="Numata K."/>
            <person name="Arakawa K."/>
        </authorList>
    </citation>
    <scope>NUCLEOTIDE SEQUENCE</scope>
</reference>
<dbReference type="Gene3D" id="3.30.420.10">
    <property type="entry name" value="Ribonuclease H-like superfamily/Ribonuclease H"/>
    <property type="match status" value="1"/>
</dbReference>
<organism evidence="1 2">
    <name type="scientific">Nephila pilipes</name>
    <name type="common">Giant wood spider</name>
    <name type="synonym">Nephila maculata</name>
    <dbReference type="NCBI Taxonomy" id="299642"/>
    <lineage>
        <taxon>Eukaryota</taxon>
        <taxon>Metazoa</taxon>
        <taxon>Ecdysozoa</taxon>
        <taxon>Arthropoda</taxon>
        <taxon>Chelicerata</taxon>
        <taxon>Arachnida</taxon>
        <taxon>Araneae</taxon>
        <taxon>Araneomorphae</taxon>
        <taxon>Entelegynae</taxon>
        <taxon>Araneoidea</taxon>
        <taxon>Nephilidae</taxon>
        <taxon>Nephila</taxon>
    </lineage>
</organism>
<protein>
    <submittedName>
        <fullName evidence="1">Uncharacterized protein</fullName>
    </submittedName>
</protein>
<sequence length="117" mass="13959">MRPCKFMLYVGWTGHLIVHNELYHRGKRSCHHLYSPDLAPSDYHHLFHSLDNHFRGNFFTNKAEFRQVFTYFFATKPPEFYHKKIAQLETRWQKVPTNATLTPIAITLRTNNGLHFL</sequence>